<dbReference type="Proteomes" id="UP000467841">
    <property type="component" value="Unassembled WGS sequence"/>
</dbReference>
<name>A0A6D2HEL9_9BRAS</name>
<proteinExistence type="predicted"/>
<sequence length="142" mass="16097">MGQPMKEPMLYKALVGGLQYLSLTRADISYFGNKMSQFMHKPTYLHWGAVKRVLRYLSGTPHLGVFFPKSNTSALHAYMDADWGGDKDDYISTCAYIVYYEKHPIAWSSKKQKGISRSSTEAEYRAFQQLTVKIGLTNDAPS</sequence>
<evidence type="ECO:0000313" key="1">
    <source>
        <dbReference type="EMBL" id="CAA7014422.1"/>
    </source>
</evidence>
<protein>
    <recommendedName>
        <fullName evidence="3">Reverse transcriptase Ty1/copia-type domain-containing protein</fullName>
    </recommendedName>
</protein>
<organism evidence="1 2">
    <name type="scientific">Microthlaspi erraticum</name>
    <dbReference type="NCBI Taxonomy" id="1685480"/>
    <lineage>
        <taxon>Eukaryota</taxon>
        <taxon>Viridiplantae</taxon>
        <taxon>Streptophyta</taxon>
        <taxon>Embryophyta</taxon>
        <taxon>Tracheophyta</taxon>
        <taxon>Spermatophyta</taxon>
        <taxon>Magnoliopsida</taxon>
        <taxon>eudicotyledons</taxon>
        <taxon>Gunneridae</taxon>
        <taxon>Pentapetalae</taxon>
        <taxon>rosids</taxon>
        <taxon>malvids</taxon>
        <taxon>Brassicales</taxon>
        <taxon>Brassicaceae</taxon>
        <taxon>Coluteocarpeae</taxon>
        <taxon>Microthlaspi</taxon>
    </lineage>
</organism>
<dbReference type="PANTHER" id="PTHR11439:SF489">
    <property type="entry name" value="RNA-DIRECTED DNA POLYMERASE"/>
    <property type="match status" value="1"/>
</dbReference>
<reference evidence="1" key="1">
    <citation type="submission" date="2020-01" db="EMBL/GenBank/DDBJ databases">
        <authorList>
            <person name="Mishra B."/>
        </authorList>
    </citation>
    <scope>NUCLEOTIDE SEQUENCE [LARGE SCALE GENOMIC DNA]</scope>
</reference>
<dbReference type="AlphaFoldDB" id="A0A6D2HEL9"/>
<dbReference type="PANTHER" id="PTHR11439">
    <property type="entry name" value="GAG-POL-RELATED RETROTRANSPOSON"/>
    <property type="match status" value="1"/>
</dbReference>
<dbReference type="CDD" id="cd09272">
    <property type="entry name" value="RNase_HI_RT_Ty1"/>
    <property type="match status" value="1"/>
</dbReference>
<keyword evidence="2" id="KW-1185">Reference proteome</keyword>
<evidence type="ECO:0000313" key="2">
    <source>
        <dbReference type="Proteomes" id="UP000467841"/>
    </source>
</evidence>
<dbReference type="InterPro" id="IPR043502">
    <property type="entry name" value="DNA/RNA_pol_sf"/>
</dbReference>
<dbReference type="EMBL" id="CACVBM020000111">
    <property type="protein sequence ID" value="CAA7014422.1"/>
    <property type="molecule type" value="Genomic_DNA"/>
</dbReference>
<gene>
    <name evidence="1" type="ORF">MERR_LOCUS1656</name>
</gene>
<dbReference type="SUPFAM" id="SSF56672">
    <property type="entry name" value="DNA/RNA polymerases"/>
    <property type="match status" value="1"/>
</dbReference>
<accession>A0A6D2HEL9</accession>
<dbReference type="OrthoDB" id="1931513at2759"/>
<comment type="caution">
    <text evidence="1">The sequence shown here is derived from an EMBL/GenBank/DDBJ whole genome shotgun (WGS) entry which is preliminary data.</text>
</comment>
<evidence type="ECO:0008006" key="3">
    <source>
        <dbReference type="Google" id="ProtNLM"/>
    </source>
</evidence>